<protein>
    <recommendedName>
        <fullName evidence="3">Response regulatory domain-containing protein</fullName>
    </recommendedName>
</protein>
<dbReference type="Proteomes" id="UP000216339">
    <property type="component" value="Unassembled WGS sequence"/>
</dbReference>
<dbReference type="Pfam" id="PF00072">
    <property type="entry name" value="Response_reg"/>
    <property type="match status" value="1"/>
</dbReference>
<dbReference type="GO" id="GO:0003677">
    <property type="term" value="F:DNA binding"/>
    <property type="evidence" value="ECO:0007669"/>
    <property type="project" value="UniProtKB-KW"/>
</dbReference>
<dbReference type="RefSeq" id="WP_179299724.1">
    <property type="nucleotide sequence ID" value="NZ_MQWD01000001.1"/>
</dbReference>
<dbReference type="SUPFAM" id="SSF46894">
    <property type="entry name" value="C-terminal effector domain of the bipartite response regulators"/>
    <property type="match status" value="1"/>
</dbReference>
<dbReference type="InterPro" id="IPR039420">
    <property type="entry name" value="WalR-like"/>
</dbReference>
<proteinExistence type="predicted"/>
<organism evidence="4 5">
    <name type="scientific">Rubrivirga marina</name>
    <dbReference type="NCBI Taxonomy" id="1196024"/>
    <lineage>
        <taxon>Bacteria</taxon>
        <taxon>Pseudomonadati</taxon>
        <taxon>Rhodothermota</taxon>
        <taxon>Rhodothermia</taxon>
        <taxon>Rhodothermales</taxon>
        <taxon>Rubricoccaceae</taxon>
        <taxon>Rubrivirga</taxon>
    </lineage>
</organism>
<gene>
    <name evidence="4" type="ORF">BSZ37_17270</name>
</gene>
<dbReference type="SUPFAM" id="SSF52172">
    <property type="entry name" value="CheY-like"/>
    <property type="match status" value="1"/>
</dbReference>
<dbReference type="GO" id="GO:0000160">
    <property type="term" value="P:phosphorelay signal transduction system"/>
    <property type="evidence" value="ECO:0007669"/>
    <property type="project" value="InterPro"/>
</dbReference>
<feature type="domain" description="Response regulatory" evidence="3">
    <location>
        <begin position="6"/>
        <end position="121"/>
    </location>
</feature>
<evidence type="ECO:0000313" key="5">
    <source>
        <dbReference type="Proteomes" id="UP000216339"/>
    </source>
</evidence>
<evidence type="ECO:0000256" key="2">
    <source>
        <dbReference type="PROSITE-ProRule" id="PRU00169"/>
    </source>
</evidence>
<dbReference type="PANTHER" id="PTHR43214">
    <property type="entry name" value="TWO-COMPONENT RESPONSE REGULATOR"/>
    <property type="match status" value="1"/>
</dbReference>
<dbReference type="InterPro" id="IPR011006">
    <property type="entry name" value="CheY-like_superfamily"/>
</dbReference>
<dbReference type="PROSITE" id="PS50110">
    <property type="entry name" value="RESPONSE_REGULATORY"/>
    <property type="match status" value="1"/>
</dbReference>
<comment type="caution">
    <text evidence="4">The sequence shown here is derived from an EMBL/GenBank/DDBJ whole genome shotgun (WGS) entry which is preliminary data.</text>
</comment>
<dbReference type="InterPro" id="IPR016032">
    <property type="entry name" value="Sig_transdc_resp-reg_C-effctor"/>
</dbReference>
<keyword evidence="5" id="KW-1185">Reference proteome</keyword>
<keyword evidence="1" id="KW-0238">DNA-binding</keyword>
<dbReference type="SMART" id="SM00448">
    <property type="entry name" value="REC"/>
    <property type="match status" value="1"/>
</dbReference>
<evidence type="ECO:0000256" key="1">
    <source>
        <dbReference type="ARBA" id="ARBA00023125"/>
    </source>
</evidence>
<dbReference type="InterPro" id="IPR058245">
    <property type="entry name" value="NreC/VraR/RcsB-like_REC"/>
</dbReference>
<keyword evidence="2" id="KW-0597">Phosphoprotein</keyword>
<evidence type="ECO:0000259" key="3">
    <source>
        <dbReference type="PROSITE" id="PS50110"/>
    </source>
</evidence>
<feature type="modified residue" description="4-aspartylphosphate" evidence="2">
    <location>
        <position position="57"/>
    </location>
</feature>
<dbReference type="EMBL" id="MQWD01000001">
    <property type="protein sequence ID" value="PAP78062.1"/>
    <property type="molecule type" value="Genomic_DNA"/>
</dbReference>
<dbReference type="AlphaFoldDB" id="A0A271J3I7"/>
<sequence>MNTPLRVVLAEDHTLLRALLRSTLGASPGIEVVGEAATGTEAVRLVRSVQPDVLVLDVELAGGIDGVEVAARVAAGSCRVLAFSSHNDPVHVAHLLRAGAAGYLSKEAPVSEIAEAIWAVAAGESRWFAAALDTPALLTADESEALRHFATGGRPETLALSLGTSAESAMEVLSGLYVKLGASSWYEALAHGWGLGLIRSSRVSEDRGHAYSIRSNVPGHASAASVGSYGL</sequence>
<accession>A0A271J3I7</accession>
<evidence type="ECO:0000313" key="4">
    <source>
        <dbReference type="EMBL" id="PAP78062.1"/>
    </source>
</evidence>
<dbReference type="GO" id="GO:0006355">
    <property type="term" value="P:regulation of DNA-templated transcription"/>
    <property type="evidence" value="ECO:0007669"/>
    <property type="project" value="InterPro"/>
</dbReference>
<name>A0A271J3I7_9BACT</name>
<dbReference type="Gene3D" id="3.40.50.2300">
    <property type="match status" value="1"/>
</dbReference>
<dbReference type="InterPro" id="IPR001789">
    <property type="entry name" value="Sig_transdc_resp-reg_receiver"/>
</dbReference>
<dbReference type="CDD" id="cd17535">
    <property type="entry name" value="REC_NarL-like"/>
    <property type="match status" value="1"/>
</dbReference>
<reference evidence="4 5" key="1">
    <citation type="submission" date="2016-11" db="EMBL/GenBank/DDBJ databases">
        <title>Study of marine rhodopsin-containing bacteria.</title>
        <authorList>
            <person name="Yoshizawa S."/>
            <person name="Kumagai Y."/>
            <person name="Kogure K."/>
        </authorList>
    </citation>
    <scope>NUCLEOTIDE SEQUENCE [LARGE SCALE GENOMIC DNA]</scope>
    <source>
        <strain evidence="4 5">SAORIC-28</strain>
    </source>
</reference>